<dbReference type="EMBL" id="MT630785">
    <property type="protein sequence ID" value="QNO42987.1"/>
    <property type="molecule type" value="Genomic_DNA"/>
</dbReference>
<evidence type="ECO:0000313" key="4">
    <source>
        <dbReference type="EMBL" id="QNO42484.1"/>
    </source>
</evidence>
<evidence type="ECO:0000313" key="8">
    <source>
        <dbReference type="EMBL" id="QNO43155.1"/>
    </source>
</evidence>
<dbReference type="EMBL" id="MT630844">
    <property type="protein sequence ID" value="QNO43527.1"/>
    <property type="molecule type" value="Genomic_DNA"/>
</dbReference>
<organism evidence="9">
    <name type="scientific">Candidatus Methanogaster sp. ANME-2c ERB4</name>
    <dbReference type="NCBI Taxonomy" id="2759911"/>
    <lineage>
        <taxon>Archaea</taxon>
        <taxon>Methanobacteriati</taxon>
        <taxon>Methanobacteriota</taxon>
        <taxon>Stenosarchaea group</taxon>
        <taxon>Methanomicrobia</taxon>
        <taxon>Methanosarcinales</taxon>
        <taxon>ANME-2 cluster</taxon>
        <taxon>Candidatus Methanogasteraceae</taxon>
        <taxon>Candidatus Methanogaster</taxon>
    </lineage>
</organism>
<dbReference type="EMBL" id="MT630793">
    <property type="protein sequence ID" value="QNO43155.1"/>
    <property type="molecule type" value="Genomic_DNA"/>
</dbReference>
<dbReference type="EMBL" id="MT630742">
    <property type="protein sequence ID" value="QNO42484.1"/>
    <property type="molecule type" value="Genomic_DNA"/>
</dbReference>
<name>A0A7G9Y693_9EURY</name>
<evidence type="ECO:0000313" key="3">
    <source>
        <dbReference type="EMBL" id="QNO42276.1"/>
    </source>
</evidence>
<sequence>MAKLYYNRECDDEVRTPDDWEDGFWKSEHLTDVDDLTDCYEMEDLTMLAISDVEGKFLVVELDSEDTPDFPYIPRRVWDGIEAYNDLFSDIQSGQDMTLAAAIMQLKLLRGHPVPELAYAGHGFTGWDGRIIRVE</sequence>
<evidence type="ECO:0000313" key="7">
    <source>
        <dbReference type="EMBL" id="QNO42987.1"/>
    </source>
</evidence>
<dbReference type="EMBL" id="MT630750">
    <property type="protein sequence ID" value="QNO42569.1"/>
    <property type="molecule type" value="Genomic_DNA"/>
</dbReference>
<evidence type="ECO:0000313" key="2">
    <source>
        <dbReference type="EMBL" id="QNO42118.1"/>
    </source>
</evidence>
<dbReference type="EMBL" id="MT630726">
    <property type="protein sequence ID" value="QNO42276.1"/>
    <property type="molecule type" value="Genomic_DNA"/>
</dbReference>
<evidence type="ECO:0000313" key="10">
    <source>
        <dbReference type="EMBL" id="QNO45509.1"/>
    </source>
</evidence>
<proteinExistence type="predicted"/>
<evidence type="ECO:0000313" key="9">
    <source>
        <dbReference type="EMBL" id="QNO43527.1"/>
    </source>
</evidence>
<dbReference type="EMBL" id="MT630708">
    <property type="protein sequence ID" value="QNO42118.1"/>
    <property type="molecule type" value="Genomic_DNA"/>
</dbReference>
<evidence type="ECO:0000313" key="6">
    <source>
        <dbReference type="EMBL" id="QNO42826.1"/>
    </source>
</evidence>
<accession>A0A7G9Y693</accession>
<reference evidence="9" key="1">
    <citation type="submission" date="2020-06" db="EMBL/GenBank/DDBJ databases">
        <title>Unique genomic features of the anaerobic methanotrophic archaea.</title>
        <authorList>
            <person name="Chadwick G.L."/>
            <person name="Skennerton C.T."/>
            <person name="Laso-Perez R."/>
            <person name="Leu A.O."/>
            <person name="Speth D.R."/>
            <person name="Yu H."/>
            <person name="Morgan-Lang C."/>
            <person name="Hatzenpichler R."/>
            <person name="Goudeau D."/>
            <person name="Malmstrom R."/>
            <person name="Brazelton W.J."/>
            <person name="Woyke T."/>
            <person name="Hallam S.J."/>
            <person name="Tyson G.W."/>
            <person name="Wegener G."/>
            <person name="Boetius A."/>
            <person name="Orphan V."/>
        </authorList>
    </citation>
    <scope>NUCLEOTIDE SEQUENCE</scope>
</reference>
<evidence type="ECO:0000313" key="1">
    <source>
        <dbReference type="EMBL" id="QNO41564.1"/>
    </source>
</evidence>
<dbReference type="AlphaFoldDB" id="A0A7G9Y693"/>
<dbReference type="EMBL" id="MT630770">
    <property type="protein sequence ID" value="QNO42826.1"/>
    <property type="molecule type" value="Genomic_DNA"/>
</dbReference>
<gene>
    <name evidence="7" type="ORF">ABGNOHFO_00006</name>
    <name evidence="3" type="ORF">CCKMDOMK_00005</name>
    <name evidence="8" type="ORF">CIHDLBAA_00007</name>
    <name evidence="10" type="ORF">FIICPACM_00011</name>
    <name evidence="1" type="ORF">HEBJAHIM_00005</name>
    <name evidence="2" type="ORF">INBEEEIC_00020</name>
    <name evidence="4" type="ORF">LBOOMNCC_00037</name>
    <name evidence="6" type="ORF">MGECJJGJ_00005</name>
    <name evidence="5" type="ORF">MMDHCPHC_00005</name>
    <name evidence="9" type="ORF">NFCMFEAA_00007</name>
</gene>
<dbReference type="EMBL" id="MT631127">
    <property type="protein sequence ID" value="QNO45509.1"/>
    <property type="molecule type" value="Genomic_DNA"/>
</dbReference>
<protein>
    <submittedName>
        <fullName evidence="9">Uncharacterized protein</fullName>
    </submittedName>
</protein>
<evidence type="ECO:0000313" key="5">
    <source>
        <dbReference type="EMBL" id="QNO42569.1"/>
    </source>
</evidence>
<dbReference type="EMBL" id="MT630651">
    <property type="protein sequence ID" value="QNO41564.1"/>
    <property type="molecule type" value="Genomic_DNA"/>
</dbReference>